<evidence type="ECO:0000256" key="1">
    <source>
        <dbReference type="ARBA" id="ARBA00007913"/>
    </source>
</evidence>
<dbReference type="SUPFAM" id="SSF52540">
    <property type="entry name" value="P-loop containing nucleoside triphosphate hydrolases"/>
    <property type="match status" value="1"/>
</dbReference>
<dbReference type="InterPro" id="IPR003593">
    <property type="entry name" value="AAA+_ATPase"/>
</dbReference>
<dbReference type="PROSITE" id="PS00108">
    <property type="entry name" value="PROTEIN_KINASE_ST"/>
    <property type="match status" value="1"/>
</dbReference>
<evidence type="ECO:0000259" key="6">
    <source>
        <dbReference type="PROSITE" id="PS50011"/>
    </source>
</evidence>
<dbReference type="SMART" id="SM00382">
    <property type="entry name" value="AAA"/>
    <property type="match status" value="1"/>
</dbReference>
<dbReference type="InterPro" id="IPR050534">
    <property type="entry name" value="Coronavir_polyprotein_1ab"/>
</dbReference>
<keyword evidence="7" id="KW-0418">Kinase</keyword>
<dbReference type="CDD" id="cd00180">
    <property type="entry name" value="PKc"/>
    <property type="match status" value="1"/>
</dbReference>
<comment type="similarity">
    <text evidence="1">Belongs to the DNA2/NAM7 helicase family.</text>
</comment>
<evidence type="ECO:0000256" key="3">
    <source>
        <dbReference type="ARBA" id="ARBA00022801"/>
    </source>
</evidence>
<evidence type="ECO:0000313" key="7">
    <source>
        <dbReference type="EMBL" id="CUO49755.1"/>
    </source>
</evidence>
<dbReference type="GO" id="GO:0005694">
    <property type="term" value="C:chromosome"/>
    <property type="evidence" value="ECO:0007669"/>
    <property type="project" value="UniProtKB-ARBA"/>
</dbReference>
<evidence type="ECO:0000256" key="4">
    <source>
        <dbReference type="ARBA" id="ARBA00022806"/>
    </source>
</evidence>
<proteinExistence type="inferred from homology"/>
<dbReference type="EMBL" id="CYZO01000065">
    <property type="protein sequence ID" value="CUO49755.1"/>
    <property type="molecule type" value="Genomic_DNA"/>
</dbReference>
<dbReference type="SMART" id="SM00220">
    <property type="entry name" value="S_TKc"/>
    <property type="match status" value="1"/>
</dbReference>
<dbReference type="GO" id="GO:0016787">
    <property type="term" value="F:hydrolase activity"/>
    <property type="evidence" value="ECO:0007669"/>
    <property type="project" value="UniProtKB-KW"/>
</dbReference>
<dbReference type="FunFam" id="3.40.50.300:FF:000326">
    <property type="entry name" value="P-loop containing nucleoside triphosphate hydrolase"/>
    <property type="match status" value="1"/>
</dbReference>
<dbReference type="GO" id="GO:0004674">
    <property type="term" value="F:protein serine/threonine kinase activity"/>
    <property type="evidence" value="ECO:0007669"/>
    <property type="project" value="UniProtKB-EC"/>
</dbReference>
<dbReference type="EC" id="2.7.11.1" evidence="7"/>
<dbReference type="InterPro" id="IPR041677">
    <property type="entry name" value="DNA2/NAM7_AAA_11"/>
</dbReference>
<protein>
    <submittedName>
        <fullName evidence="7">Serine/threonine-protein kinase PrkC</fullName>
        <ecNumber evidence="7">2.7.11.1</ecNumber>
    </submittedName>
</protein>
<keyword evidence="7" id="KW-0808">Transferase</keyword>
<dbReference type="Pfam" id="PF13086">
    <property type="entry name" value="AAA_11"/>
    <property type="match status" value="1"/>
</dbReference>
<dbReference type="PANTHER" id="PTHR43788">
    <property type="entry name" value="DNA2/NAM7 HELICASE FAMILY MEMBER"/>
    <property type="match status" value="1"/>
</dbReference>
<dbReference type="SUPFAM" id="SSF56112">
    <property type="entry name" value="Protein kinase-like (PK-like)"/>
    <property type="match status" value="1"/>
</dbReference>
<dbReference type="Proteomes" id="UP000095787">
    <property type="component" value="Unassembled WGS sequence"/>
</dbReference>
<keyword evidence="2" id="KW-0547">Nucleotide-binding</keyword>
<accession>A0A174FNP9</accession>
<dbReference type="InterPro" id="IPR027417">
    <property type="entry name" value="P-loop_NTPase"/>
</dbReference>
<dbReference type="GO" id="GO:0043139">
    <property type="term" value="F:5'-3' DNA helicase activity"/>
    <property type="evidence" value="ECO:0007669"/>
    <property type="project" value="TreeGrafter"/>
</dbReference>
<dbReference type="InterPro" id="IPR000719">
    <property type="entry name" value="Prot_kinase_dom"/>
</dbReference>
<dbReference type="GO" id="GO:0005524">
    <property type="term" value="F:ATP binding"/>
    <property type="evidence" value="ECO:0007669"/>
    <property type="project" value="UniProtKB-KW"/>
</dbReference>
<dbReference type="PANTHER" id="PTHR43788:SF8">
    <property type="entry name" value="DNA-BINDING PROTEIN SMUBP-2"/>
    <property type="match status" value="1"/>
</dbReference>
<evidence type="ECO:0000313" key="8">
    <source>
        <dbReference type="Proteomes" id="UP000095787"/>
    </source>
</evidence>
<dbReference type="InterPro" id="IPR047187">
    <property type="entry name" value="SF1_C_Upf1"/>
</dbReference>
<evidence type="ECO:0000256" key="5">
    <source>
        <dbReference type="ARBA" id="ARBA00022840"/>
    </source>
</evidence>
<dbReference type="InterPro" id="IPR011009">
    <property type="entry name" value="Kinase-like_dom_sf"/>
</dbReference>
<dbReference type="InterPro" id="IPR008271">
    <property type="entry name" value="Ser/Thr_kinase_AS"/>
</dbReference>
<dbReference type="RefSeq" id="WP_009243299.1">
    <property type="nucleotide sequence ID" value="NZ_AP028249.1"/>
</dbReference>
<dbReference type="Pfam" id="PF13087">
    <property type="entry name" value="AAA_12"/>
    <property type="match status" value="1"/>
</dbReference>
<dbReference type="CDD" id="cd18808">
    <property type="entry name" value="SF1_C_Upf1"/>
    <property type="match status" value="1"/>
</dbReference>
<keyword evidence="3" id="KW-0378">Hydrolase</keyword>
<feature type="domain" description="Protein kinase" evidence="6">
    <location>
        <begin position="13"/>
        <end position="264"/>
    </location>
</feature>
<dbReference type="AlphaFoldDB" id="A0A174FNP9"/>
<dbReference type="Gene3D" id="3.40.50.300">
    <property type="entry name" value="P-loop containing nucleotide triphosphate hydrolases"/>
    <property type="match status" value="2"/>
</dbReference>
<gene>
    <name evidence="7" type="primary">prkC_4</name>
    <name evidence="7" type="ORF">ERS852456_02719</name>
</gene>
<name>A0A174FNP9_9FIRM</name>
<dbReference type="InterPro" id="IPR041679">
    <property type="entry name" value="DNA2/NAM7-like_C"/>
</dbReference>
<sequence length="1055" mass="120908">MEKVMNEKIIMNYEVVELLHKSSSWGNIVFKVKPQNKEKLYVLKCFPKIENGLQKLIFKREIEALRTLNVCEGIVKLRDSSTELYPFKENECYGGILMDYVPGETLDHINWNKYTQLKKYEICLQILKAVNNAHSNNVIHRDLKPSNIIYDKYADKVTLIDFGTSKIKTVMDSETTMPLYSEGYSAPELILGKNITEKCDYYSIGIIMSEILLSQKNGSDINSRIEEWTGRKEIKDILLSLVQEKPENRPESLENVIVILERLIGNLNTSSCSYSIAIDSRKLVQLKRNSIVEENMTMVQFTNSFLKNEFKQSYGYYDVKDQQYVITGEKMIMKCGYDENEQKMYVTYVGKITADRRNINIKRSFRIVGQISFVLNSRDNGYDPQDNHQLVVMFKNHQDDNKQYQLQEEKFENLFGGWEIGLTEAVEKEKGKSAIIKYDKYEINGGQLIFNLIDCEKKSIDELMPPTRFVVESQGQKGVIYTEVGNFEEVVCDDDSVKIVLSLTKGRLKPTVRQLLNKNTPLLEDFRAKTMAYKRQFRAIFDLKKDEYSARSLKDIILCLDEPEEIKTISQPSFISKVLNQSQKQAVMKALNTENICLIQGPPGTGKTSVIKEIVGQIIKRDIKMTDSPKILIVSQSHTAVDNILEGLGKAIDNPLEIIRIGAERNISEEIATKYTIAAHREQLVSEIKNNVQQYVEQKNDLMNTITDKNEVKKWEEVKKIQEDWINRLVDQNSLDYQMIRSAVVIAGTCVGFLSNEVIKDMSFDYVIIDEAAKATTPELLVSIIKAKKIILVGDQNQLPAYADAEVSPTLAKLTKNPDYRLFDILYNSLPDTHKQILTTQYRMIENIGNLISKVFYRGIIDTGCNDDEKRHGLSRYVGKSIVWFDTSANKKKSQKRTKGGSYINEEEKRIILEILDDLKSTGELKGLDIGIITGYSGQKELLRKSIKATGLDKIASKIDINTLDAFQGRENDIIIYSTVRTRDSIGFQKEKERVNVAFSRAKKLLIVCGDKNFFYNFDDQDNKFVEIIDYISEEEECEIIQCDGGKLFERESNS</sequence>
<keyword evidence="4" id="KW-0347">Helicase</keyword>
<reference evidence="7 8" key="1">
    <citation type="submission" date="2015-09" db="EMBL/GenBank/DDBJ databases">
        <authorList>
            <consortium name="Pathogen Informatics"/>
        </authorList>
    </citation>
    <scope>NUCLEOTIDE SEQUENCE [LARGE SCALE GENOMIC DNA]</scope>
    <source>
        <strain evidence="7 8">2789STDY5834841</strain>
    </source>
</reference>
<dbReference type="PROSITE" id="PS50011">
    <property type="entry name" value="PROTEIN_KINASE_DOM"/>
    <property type="match status" value="1"/>
</dbReference>
<dbReference type="Gene3D" id="1.10.510.10">
    <property type="entry name" value="Transferase(Phosphotransferase) domain 1"/>
    <property type="match status" value="1"/>
</dbReference>
<dbReference type="Pfam" id="PF00069">
    <property type="entry name" value="Pkinase"/>
    <property type="match status" value="1"/>
</dbReference>
<organism evidence="7 8">
    <name type="scientific">[Ruminococcus] torques</name>
    <dbReference type="NCBI Taxonomy" id="33039"/>
    <lineage>
        <taxon>Bacteria</taxon>
        <taxon>Bacillati</taxon>
        <taxon>Bacillota</taxon>
        <taxon>Clostridia</taxon>
        <taxon>Lachnospirales</taxon>
        <taxon>Lachnospiraceae</taxon>
        <taxon>Mediterraneibacter</taxon>
    </lineage>
</organism>
<keyword evidence="5" id="KW-0067">ATP-binding</keyword>
<evidence type="ECO:0000256" key="2">
    <source>
        <dbReference type="ARBA" id="ARBA00022741"/>
    </source>
</evidence>